<dbReference type="AlphaFoldDB" id="A0A4Z1IG94"/>
<dbReference type="Proteomes" id="UP000297452">
    <property type="component" value="Unassembled WGS sequence"/>
</dbReference>
<sequence>MGWDEIGSGWAGQAIGNVAELINSPLRPGKRTSVGFGNGNGSLDLNFLRGRTLLIRPDGRAALTDSFQGYASKVMDLGWNSLGRLSRFED</sequence>
<dbReference type="EMBL" id="PQXJ01000146">
    <property type="protein sequence ID" value="TGO60405.1"/>
    <property type="molecule type" value="Genomic_DNA"/>
</dbReference>
<evidence type="ECO:0000313" key="2">
    <source>
        <dbReference type="Proteomes" id="UP000297452"/>
    </source>
</evidence>
<organism evidence="1 2">
    <name type="scientific">Botryotinia narcissicola</name>
    <dbReference type="NCBI Taxonomy" id="278944"/>
    <lineage>
        <taxon>Eukaryota</taxon>
        <taxon>Fungi</taxon>
        <taxon>Dikarya</taxon>
        <taxon>Ascomycota</taxon>
        <taxon>Pezizomycotina</taxon>
        <taxon>Leotiomycetes</taxon>
        <taxon>Helotiales</taxon>
        <taxon>Sclerotiniaceae</taxon>
        <taxon>Botryotinia</taxon>
    </lineage>
</organism>
<reference evidence="1 2" key="1">
    <citation type="submission" date="2017-12" db="EMBL/GenBank/DDBJ databases">
        <title>Comparative genomics of Botrytis spp.</title>
        <authorList>
            <person name="Valero-Jimenez C.A."/>
            <person name="Tapia P."/>
            <person name="Veloso J."/>
            <person name="Silva-Moreno E."/>
            <person name="Staats M."/>
            <person name="Valdes J.H."/>
            <person name="Van Kan J.A.L."/>
        </authorList>
    </citation>
    <scope>NUCLEOTIDE SEQUENCE [LARGE SCALE GENOMIC DNA]</scope>
    <source>
        <strain evidence="1 2">MUCL2120</strain>
    </source>
</reference>
<protein>
    <submittedName>
        <fullName evidence="1">Uncharacterized protein</fullName>
    </submittedName>
</protein>
<proteinExistence type="predicted"/>
<name>A0A4Z1IG94_9HELO</name>
<gene>
    <name evidence="1" type="ORF">BOTNAR_0146g00180</name>
</gene>
<keyword evidence="2" id="KW-1185">Reference proteome</keyword>
<comment type="caution">
    <text evidence="1">The sequence shown here is derived from an EMBL/GenBank/DDBJ whole genome shotgun (WGS) entry which is preliminary data.</text>
</comment>
<accession>A0A4Z1IG94</accession>
<evidence type="ECO:0000313" key="1">
    <source>
        <dbReference type="EMBL" id="TGO60405.1"/>
    </source>
</evidence>
<dbReference type="OrthoDB" id="10273385at2759"/>